<dbReference type="Gramene" id="PNW77646">
    <property type="protein sequence ID" value="PNW77646"/>
    <property type="gene ID" value="CHLRE_10g445395v5"/>
</dbReference>
<dbReference type="Proteomes" id="UP000006906">
    <property type="component" value="Chromosome 10"/>
</dbReference>
<dbReference type="Gramene" id="PNW87910">
    <property type="protein sequence ID" value="PNW87910"/>
    <property type="gene ID" value="CHLRE_01g006733v5"/>
</dbReference>
<evidence type="ECO:0000313" key="3">
    <source>
        <dbReference type="EMBL" id="PNW81625.1"/>
    </source>
</evidence>
<reference evidence="3 5" key="1">
    <citation type="journal article" date="2007" name="Science">
        <title>The Chlamydomonas genome reveals the evolution of key animal and plant functions.</title>
        <authorList>
            <person name="Merchant S.S."/>
            <person name="Prochnik S.E."/>
            <person name="Vallon O."/>
            <person name="Harris E.H."/>
            <person name="Karpowicz S.J."/>
            <person name="Witman G.B."/>
            <person name="Terry A."/>
            <person name="Salamov A."/>
            <person name="Fritz-Laylin L.K."/>
            <person name="Marechal-Drouard L."/>
            <person name="Marshall W.F."/>
            <person name="Qu L.H."/>
            <person name="Nelson D.R."/>
            <person name="Sanderfoot A.A."/>
            <person name="Spalding M.H."/>
            <person name="Kapitonov V.V."/>
            <person name="Ren Q."/>
            <person name="Ferris P."/>
            <person name="Lindquist E."/>
            <person name="Shapiro H."/>
            <person name="Lucas S.M."/>
            <person name="Grimwood J."/>
            <person name="Schmutz J."/>
            <person name="Cardol P."/>
            <person name="Cerutti H."/>
            <person name="Chanfreau G."/>
            <person name="Chen C.L."/>
            <person name="Cognat V."/>
            <person name="Croft M.T."/>
            <person name="Dent R."/>
            <person name="Dutcher S."/>
            <person name="Fernandez E."/>
            <person name="Fukuzawa H."/>
            <person name="Gonzalez-Ballester D."/>
            <person name="Gonzalez-Halphen D."/>
            <person name="Hallmann A."/>
            <person name="Hanikenne M."/>
            <person name="Hippler M."/>
            <person name="Inwood W."/>
            <person name="Jabbari K."/>
            <person name="Kalanon M."/>
            <person name="Kuras R."/>
            <person name="Lefebvre P.A."/>
            <person name="Lemaire S.D."/>
            <person name="Lobanov A.V."/>
            <person name="Lohr M."/>
            <person name="Manuell A."/>
            <person name="Meier I."/>
            <person name="Mets L."/>
            <person name="Mittag M."/>
            <person name="Mittelmeier T."/>
            <person name="Moroney J.V."/>
            <person name="Moseley J."/>
            <person name="Napoli C."/>
            <person name="Nedelcu A.M."/>
            <person name="Niyogi K."/>
            <person name="Novoselov S.V."/>
            <person name="Paulsen I.T."/>
            <person name="Pazour G."/>
            <person name="Purton S."/>
            <person name="Ral J.P."/>
            <person name="Riano-Pachon D.M."/>
            <person name="Riekhof W."/>
            <person name="Rymarquis L."/>
            <person name="Schroda M."/>
            <person name="Stern D."/>
            <person name="Umen J."/>
            <person name="Willows R."/>
            <person name="Wilson N."/>
            <person name="Zimmer S.L."/>
            <person name="Allmer J."/>
            <person name="Balk J."/>
            <person name="Bisova K."/>
            <person name="Chen C.J."/>
            <person name="Elias M."/>
            <person name="Gendler K."/>
            <person name="Hauser C."/>
            <person name="Lamb M.R."/>
            <person name="Ledford H."/>
            <person name="Long J.C."/>
            <person name="Minagawa J."/>
            <person name="Page M.D."/>
            <person name="Pan J."/>
            <person name="Pootakham W."/>
            <person name="Roje S."/>
            <person name="Rose A."/>
            <person name="Stahlberg E."/>
            <person name="Terauchi A.M."/>
            <person name="Yang P."/>
            <person name="Ball S."/>
            <person name="Bowler C."/>
            <person name="Dieckmann C.L."/>
            <person name="Gladyshev V.N."/>
            <person name="Green P."/>
            <person name="Jorgensen R."/>
            <person name="Mayfield S."/>
            <person name="Mueller-Roeber B."/>
            <person name="Rajamani S."/>
            <person name="Sayre R.T."/>
            <person name="Brokstein P."/>
            <person name="Dubchak I."/>
            <person name="Goodstein D."/>
            <person name="Hornick L."/>
            <person name="Huang Y.W."/>
            <person name="Jhaveri J."/>
            <person name="Luo Y."/>
            <person name="Martinez D."/>
            <person name="Ngau W.C."/>
            <person name="Otillar B."/>
            <person name="Poliakov A."/>
            <person name="Porter A."/>
            <person name="Szajkowski L."/>
            <person name="Werner G."/>
            <person name="Zhou K."/>
            <person name="Grigoriev I.V."/>
            <person name="Rokhsar D.S."/>
            <person name="Grossman A.R."/>
        </authorList>
    </citation>
    <scope>NUCLEOTIDE SEQUENCE [LARGE SCALE GENOMIC DNA]</scope>
    <source>
        <strain evidence="5">CC-503</strain>
        <strain evidence="3">CC-503 cw92 mt+</strain>
    </source>
</reference>
<evidence type="ECO:0000313" key="4">
    <source>
        <dbReference type="EMBL" id="PNW87910.1"/>
    </source>
</evidence>
<evidence type="ECO:0000313" key="5">
    <source>
        <dbReference type="Proteomes" id="UP000006906"/>
    </source>
</evidence>
<accession>A0A2K3DM64</accession>
<dbReference type="RefSeq" id="XP_042928128.1">
    <property type="nucleotide sequence ID" value="XM_043058214.1"/>
</dbReference>
<dbReference type="EMBL" id="CM008973">
    <property type="protein sequence ID" value="PNW75751.1"/>
    <property type="molecule type" value="Genomic_DNA"/>
</dbReference>
<dbReference type="Proteomes" id="UP000006906">
    <property type="component" value="Chromosome 6"/>
</dbReference>
<dbReference type="EMBL" id="CM008971">
    <property type="protein sequence ID" value="PNW77646.1"/>
    <property type="molecule type" value="Genomic_DNA"/>
</dbReference>
<organism evidence="3 5">
    <name type="scientific">Chlamydomonas reinhardtii</name>
    <name type="common">Chlamydomonas smithii</name>
    <dbReference type="NCBI Taxonomy" id="3055"/>
    <lineage>
        <taxon>Eukaryota</taxon>
        <taxon>Viridiplantae</taxon>
        <taxon>Chlorophyta</taxon>
        <taxon>core chlorophytes</taxon>
        <taxon>Chlorophyceae</taxon>
        <taxon>CS clade</taxon>
        <taxon>Chlamydomonadales</taxon>
        <taxon>Chlamydomonadaceae</taxon>
        <taxon>Chlamydomonas</taxon>
    </lineage>
</organism>
<reference evidence="3" key="2">
    <citation type="submission" date="2017-07" db="EMBL/GenBank/DDBJ databases">
        <title>WGS assembly of Chlamydomonas reinhardtii.</title>
        <authorList>
            <consortium name="Chlamydomonas Annotation Team"/>
            <consortium name="JGI Annotation Team"/>
            <person name="Merchant S.S."/>
            <person name="Prochnik S.E."/>
            <person name="Vallon O."/>
            <person name="Harris E.H."/>
            <person name="Karpowicz S.J."/>
            <person name="Witman G.B."/>
            <person name="Terry A."/>
            <person name="Salamov A."/>
            <person name="Fritz-Laylin L.K."/>
            <person name="Marechal-Drouard L."/>
            <person name="Marshall W.F."/>
            <person name="Qu L.H."/>
            <person name="Nelson D.R."/>
            <person name="Sanderfoot A.A."/>
            <person name="Spalding M.H."/>
            <person name="Kapitonov V.V."/>
            <person name="Ren Q."/>
            <person name="Ferris P."/>
            <person name="Lindquist E."/>
            <person name="Shapiro H."/>
            <person name="Lucas S.M."/>
            <person name="Grimwood J."/>
            <person name="Schmutz J."/>
            <person name="Grigoriev I.V."/>
            <person name="Rokhsar D.S."/>
        </authorList>
    </citation>
    <scope>NUCLEOTIDE SEQUENCE</scope>
    <source>
        <strain evidence="3">CC-503 cw92 mt+</strain>
    </source>
</reference>
<protein>
    <submittedName>
        <fullName evidence="3">Uncharacterized protein</fullName>
    </submittedName>
</protein>
<dbReference type="EMBL" id="CM008962">
    <property type="protein sequence ID" value="PNW87910.1"/>
    <property type="molecule type" value="Genomic_DNA"/>
</dbReference>
<dbReference type="Proteomes" id="UP000006906">
    <property type="component" value="Chromosome 12"/>
</dbReference>
<evidence type="ECO:0000313" key="1">
    <source>
        <dbReference type="EMBL" id="PNW75751.1"/>
    </source>
</evidence>
<keyword evidence="5" id="KW-1185">Reference proteome</keyword>
<evidence type="ECO:0000313" key="2">
    <source>
        <dbReference type="EMBL" id="PNW77646.1"/>
    </source>
</evidence>
<dbReference type="EMBL" id="CM008967">
    <property type="protein sequence ID" value="PNW81625.1"/>
    <property type="molecule type" value="Genomic_DNA"/>
</dbReference>
<gene>
    <name evidence="4" type="ORF">CHLRE_01g006733v5</name>
    <name evidence="3" type="ORF">CHLRE_06g253758v5</name>
    <name evidence="2" type="ORF">CHLRE_10g445395v5</name>
    <name evidence="1" type="ORF">CHLRE_12g539205v5</name>
</gene>
<sequence>MSESYYYAGRDSFHTSGGGSIEFADSKGNVVNMNDHSHLSGRHMHLIRLSPAQFDANPQSLTPAGKPFVRLLKAMTKLPTVTLVAPPEPGAWVNKLGGQDTG</sequence>
<dbReference type="Proteomes" id="UP000006906">
    <property type="component" value="Chromosome 1"/>
</dbReference>
<dbReference type="GeneID" id="66051943"/>
<proteinExistence type="predicted"/>
<dbReference type="Gramene" id="PNW81625">
    <property type="protein sequence ID" value="PNW81625"/>
    <property type="gene ID" value="CHLRE_06g253758v5"/>
</dbReference>
<dbReference type="AlphaFoldDB" id="A0A2K3DM64"/>
<dbReference type="KEGG" id="cre:CHLRE_01g006733v5"/>
<dbReference type="Gramene" id="PNW75751">
    <property type="protein sequence ID" value="PNW75751"/>
    <property type="gene ID" value="CHLRE_12g539205v5"/>
</dbReference>
<name>A0A2K3DM64_CHLRE</name>